<dbReference type="Pfam" id="PF21645">
    <property type="entry name" value="FakA-like_M"/>
    <property type="match status" value="1"/>
</dbReference>
<organism evidence="2 3">
    <name type="scientific">Tumebacillus amylolyticus</name>
    <dbReference type="NCBI Taxonomy" id="2801339"/>
    <lineage>
        <taxon>Bacteria</taxon>
        <taxon>Bacillati</taxon>
        <taxon>Bacillota</taxon>
        <taxon>Bacilli</taxon>
        <taxon>Bacillales</taxon>
        <taxon>Alicyclobacillaceae</taxon>
        <taxon>Tumebacillus</taxon>
    </lineage>
</organism>
<dbReference type="InterPro" id="IPR036117">
    <property type="entry name" value="DhaL_dom_sf"/>
</dbReference>
<evidence type="ECO:0000313" key="3">
    <source>
        <dbReference type="Proteomes" id="UP000602284"/>
    </source>
</evidence>
<dbReference type="SMART" id="SM01120">
    <property type="entry name" value="Dak2"/>
    <property type="match status" value="1"/>
</dbReference>
<accession>A0ABS1JEW5</accession>
<evidence type="ECO:0000259" key="1">
    <source>
        <dbReference type="PROSITE" id="PS51480"/>
    </source>
</evidence>
<dbReference type="PROSITE" id="PS51480">
    <property type="entry name" value="DHAL"/>
    <property type="match status" value="1"/>
</dbReference>
<dbReference type="InterPro" id="IPR050270">
    <property type="entry name" value="DegV_domain_contain"/>
</dbReference>
<dbReference type="Pfam" id="PF13684">
    <property type="entry name" value="FakA-like_C"/>
    <property type="match status" value="1"/>
</dbReference>
<dbReference type="SMART" id="SM01121">
    <property type="entry name" value="Dak1_2"/>
    <property type="match status" value="1"/>
</dbReference>
<dbReference type="InterPro" id="IPR019986">
    <property type="entry name" value="YloV-like"/>
</dbReference>
<keyword evidence="3" id="KW-1185">Reference proteome</keyword>
<dbReference type="NCBIfam" id="TIGR03599">
    <property type="entry name" value="YloV"/>
    <property type="match status" value="1"/>
</dbReference>
<reference evidence="2 3" key="1">
    <citation type="submission" date="2021-01" db="EMBL/GenBank/DDBJ databases">
        <title>Tumebacillus sp. strain ITR2 16S ribosomal RNA gene Genome sequencing and assembly.</title>
        <authorList>
            <person name="Kang M."/>
        </authorList>
    </citation>
    <scope>NUCLEOTIDE SEQUENCE [LARGE SCALE GENOMIC DNA]</scope>
    <source>
        <strain evidence="2 3">ITR2</strain>
    </source>
</reference>
<sequence length="563" mass="59901">MSQHLDGTMFVQMVMAGHRNLETNKDTVNALNVFPVPDGDTGTNMSLSMTSGVSELRKYINEPLYRATEAVSTGLLMGARGNSGVILSQLFRGFSKAVTKQTSVDAVKFADALQNGVTTAYSAVVKPVEGTILTVAKDAAKAAQAAAKLPQATIVSVMEATLKEAEASLKRTPDMLPVLKQAGVVDSGGQGLVCIYRGWLAGMTGVEVTEALEVTAPAKEKVMTPAASYSHGDGDSEYGYCTEFIIRLEKAAADEQAMEKSVRDALMELGDSMLVVAADELVKVHIHALQPGNVLNAAMGFGALTRIKIDNMTEQNHNLRLMDSEEAAEAAAEQAAPLTEESTSNKPYGIVTVTTGTGLVDVFKSLGVEGIIEGGQTMNPSTEDIVNAVKQLHADRVFILPNNSNIIMAAEQAKSVLGDVVTVIPTKSIPQGIAAALSFDANAAAESNESAMKSAVSRVKSGSITQAVRDSVYQDLEIKENDFMGMLEGKVVALGKELDLTGIALLEKMVDEESEVVTVFYGDQISESEAQELIEAAQAQFDHCEFELHEGGQPLYSYIFSVE</sequence>
<comment type="caution">
    <text evidence="2">The sequence shown here is derived from an EMBL/GenBank/DDBJ whole genome shotgun (WGS) entry which is preliminary data.</text>
</comment>
<dbReference type="Gene3D" id="1.25.40.340">
    <property type="match status" value="1"/>
</dbReference>
<dbReference type="InterPro" id="IPR033470">
    <property type="entry name" value="FakA-like_C"/>
</dbReference>
<gene>
    <name evidence="2" type="ORF">JJB07_19730</name>
</gene>
<name>A0ABS1JEW5_9BACL</name>
<evidence type="ECO:0000313" key="2">
    <source>
        <dbReference type="EMBL" id="MBL0388837.1"/>
    </source>
</evidence>
<dbReference type="PANTHER" id="PTHR33434:SF4">
    <property type="entry name" value="PHOSPHATASE PROTEIN"/>
    <property type="match status" value="1"/>
</dbReference>
<dbReference type="RefSeq" id="WP_201637840.1">
    <property type="nucleotide sequence ID" value="NZ_JAEQNB010000007.1"/>
</dbReference>
<dbReference type="Proteomes" id="UP000602284">
    <property type="component" value="Unassembled WGS sequence"/>
</dbReference>
<protein>
    <submittedName>
        <fullName evidence="2">DAK2 domain-containing protein</fullName>
    </submittedName>
</protein>
<feature type="domain" description="DhaL" evidence="1">
    <location>
        <begin position="8"/>
        <end position="201"/>
    </location>
</feature>
<dbReference type="PANTHER" id="PTHR33434">
    <property type="entry name" value="DEGV DOMAIN-CONTAINING PROTEIN DR_1986-RELATED"/>
    <property type="match status" value="1"/>
</dbReference>
<dbReference type="Pfam" id="PF02734">
    <property type="entry name" value="Dak2"/>
    <property type="match status" value="1"/>
</dbReference>
<dbReference type="InterPro" id="IPR048394">
    <property type="entry name" value="FakA-like_M"/>
</dbReference>
<dbReference type="InterPro" id="IPR004007">
    <property type="entry name" value="DhaL_dom"/>
</dbReference>
<dbReference type="SUPFAM" id="SSF101473">
    <property type="entry name" value="DhaL-like"/>
    <property type="match status" value="1"/>
</dbReference>
<dbReference type="EMBL" id="JAEQNB010000007">
    <property type="protein sequence ID" value="MBL0388837.1"/>
    <property type="molecule type" value="Genomic_DNA"/>
</dbReference>
<proteinExistence type="predicted"/>